<feature type="chain" id="PRO_5045290616" description="Lipoprotein" evidence="2">
    <location>
        <begin position="19"/>
        <end position="171"/>
    </location>
</feature>
<dbReference type="Proteomes" id="UP001235664">
    <property type="component" value="Unassembled WGS sequence"/>
</dbReference>
<comment type="caution">
    <text evidence="3">The sequence shown here is derived from an EMBL/GenBank/DDBJ whole genome shotgun (WGS) entry which is preliminary data.</text>
</comment>
<organism evidence="3 4">
    <name type="scientific">Qipengyuania benthica</name>
    <dbReference type="NCBI Taxonomy" id="3067651"/>
    <lineage>
        <taxon>Bacteria</taxon>
        <taxon>Pseudomonadati</taxon>
        <taxon>Pseudomonadota</taxon>
        <taxon>Alphaproteobacteria</taxon>
        <taxon>Sphingomonadales</taxon>
        <taxon>Erythrobacteraceae</taxon>
        <taxon>Qipengyuania</taxon>
    </lineage>
</organism>
<feature type="region of interest" description="Disordered" evidence="1">
    <location>
        <begin position="23"/>
        <end position="49"/>
    </location>
</feature>
<reference evidence="3 4" key="1">
    <citation type="submission" date="2023-08" db="EMBL/GenBank/DDBJ databases">
        <title>genomic of DY56.</title>
        <authorList>
            <person name="Wang Y."/>
        </authorList>
    </citation>
    <scope>NUCLEOTIDE SEQUENCE [LARGE SCALE GENOMIC DNA]</scope>
    <source>
        <strain evidence="3 4">DY56-A-20</strain>
    </source>
</reference>
<accession>A0ABT9H969</accession>
<name>A0ABT9H969_9SPHN</name>
<keyword evidence="4" id="KW-1185">Reference proteome</keyword>
<evidence type="ECO:0000313" key="4">
    <source>
        <dbReference type="Proteomes" id="UP001235664"/>
    </source>
</evidence>
<protein>
    <recommendedName>
        <fullName evidence="5">Lipoprotein</fullName>
    </recommendedName>
</protein>
<gene>
    <name evidence="3" type="ORF">Q9K01_09535</name>
</gene>
<sequence length="171" mass="17798">MRPVGTALLATLTTLALAACSPEAEQPVEEQPRQEFAPGSYEVDPATGETRAVVNNEDGTTIMRAGETVPPRLPEGFSIYPGAEIRNTIQIGRDDATGVVVSLASEDSLADLVAFYRRQAEAAGVDVAIDLKTGAMTTIAGEAPDGTSFAFQASGATGETTGQLTLRRGLN</sequence>
<keyword evidence="2" id="KW-0732">Signal</keyword>
<evidence type="ECO:0000256" key="2">
    <source>
        <dbReference type="SAM" id="SignalP"/>
    </source>
</evidence>
<dbReference type="EMBL" id="JAVAIL010000003">
    <property type="protein sequence ID" value="MDP4539865.1"/>
    <property type="molecule type" value="Genomic_DNA"/>
</dbReference>
<evidence type="ECO:0000256" key="1">
    <source>
        <dbReference type="SAM" id="MobiDB-lite"/>
    </source>
</evidence>
<dbReference type="RefSeq" id="WP_305930016.1">
    <property type="nucleotide sequence ID" value="NZ_JAVAIL010000003.1"/>
</dbReference>
<feature type="signal peptide" evidence="2">
    <location>
        <begin position="1"/>
        <end position="18"/>
    </location>
</feature>
<dbReference type="PROSITE" id="PS51257">
    <property type="entry name" value="PROKAR_LIPOPROTEIN"/>
    <property type="match status" value="1"/>
</dbReference>
<evidence type="ECO:0000313" key="3">
    <source>
        <dbReference type="EMBL" id="MDP4539865.1"/>
    </source>
</evidence>
<evidence type="ECO:0008006" key="5">
    <source>
        <dbReference type="Google" id="ProtNLM"/>
    </source>
</evidence>
<proteinExistence type="predicted"/>